<dbReference type="NCBIfam" id="NF038085">
    <property type="entry name" value="MSMEG_6728_fam"/>
    <property type="match status" value="1"/>
</dbReference>
<dbReference type="STRING" id="665004.AC529_05045"/>
<dbReference type="OrthoDB" id="5513015at2"/>
<dbReference type="EMBL" id="LGEM01000020">
    <property type="protein sequence ID" value="KUP97811.1"/>
    <property type="molecule type" value="Genomic_DNA"/>
</dbReference>
<organism evidence="2 3">
    <name type="scientific">Thermobifida cellulosilytica TB100</name>
    <dbReference type="NCBI Taxonomy" id="665004"/>
    <lineage>
        <taxon>Bacteria</taxon>
        <taxon>Bacillati</taxon>
        <taxon>Actinomycetota</taxon>
        <taxon>Actinomycetes</taxon>
        <taxon>Streptosporangiales</taxon>
        <taxon>Nocardiopsidaceae</taxon>
        <taxon>Thermobifida</taxon>
    </lineage>
</organism>
<dbReference type="RefSeq" id="WP_068755246.1">
    <property type="nucleotide sequence ID" value="NZ_KQ950181.1"/>
</dbReference>
<name>A0A147KKR1_THECS</name>
<gene>
    <name evidence="2" type="ORF">AC529_05045</name>
</gene>
<reference evidence="3" key="1">
    <citation type="journal article" date="2017" name="Acta Aliment.">
        <title>Plant polysaccharide degrading enzyme system of Thermpbifida cellulosilytica TB100 revealed by de novo genome project data.</title>
        <authorList>
            <person name="Toth A."/>
            <person name="Baka E."/>
            <person name="Luzics S."/>
            <person name="Bata-Vidacs I."/>
            <person name="Nagy I."/>
            <person name="Balint B."/>
            <person name="Herceg R."/>
            <person name="Olasz F."/>
            <person name="Wilk T."/>
            <person name="Nagy T."/>
            <person name="Kriszt B."/>
            <person name="Nagy I."/>
            <person name="Kukolya J."/>
        </authorList>
    </citation>
    <scope>NUCLEOTIDE SEQUENCE [LARGE SCALE GENOMIC DNA]</scope>
    <source>
        <strain evidence="3">TB100</strain>
    </source>
</reference>
<dbReference type="Pfam" id="PF03013">
    <property type="entry name" value="Pyr_excise"/>
    <property type="match status" value="1"/>
</dbReference>
<keyword evidence="3" id="KW-1185">Reference proteome</keyword>
<dbReference type="AlphaFoldDB" id="A0A147KKR1"/>
<proteinExistence type="predicted"/>
<evidence type="ECO:0008006" key="4">
    <source>
        <dbReference type="Google" id="ProtNLM"/>
    </source>
</evidence>
<dbReference type="Proteomes" id="UP000074382">
    <property type="component" value="Unassembled WGS sequence"/>
</dbReference>
<evidence type="ECO:0000313" key="2">
    <source>
        <dbReference type="EMBL" id="KUP97811.1"/>
    </source>
</evidence>
<protein>
    <recommendedName>
        <fullName evidence="4">Cytoplasmic protein</fullName>
    </recommendedName>
</protein>
<dbReference type="InterPro" id="IPR004260">
    <property type="entry name" value="Pyr-dimer_DNA_glycosylase"/>
</dbReference>
<dbReference type="PATRIC" id="fig|665004.4.peg.1795"/>
<feature type="region of interest" description="Disordered" evidence="1">
    <location>
        <begin position="247"/>
        <end position="271"/>
    </location>
</feature>
<accession>A0A147KKR1</accession>
<comment type="caution">
    <text evidence="2">The sequence shown here is derived from an EMBL/GenBank/DDBJ whole genome shotgun (WGS) entry which is preliminary data.</text>
</comment>
<evidence type="ECO:0000313" key="3">
    <source>
        <dbReference type="Proteomes" id="UP000074382"/>
    </source>
</evidence>
<evidence type="ECO:0000256" key="1">
    <source>
        <dbReference type="SAM" id="MobiDB-lite"/>
    </source>
</evidence>
<sequence>MQTFLPLPTFAACAAALDDRRLGKQRVETLQILRALVWPSYGWQRHPAVAMWRGFVPALAAYGVAVCAEWRLRGRADAVLPALLEFTGGRVPREADLAARDLLPPWLGDEELHRSHRSALVRKDPDHYRPLFGDVPADLPYVWPPPVFPRWPLRRSGDGPLPLAAALGLLDWADPPPEQVAAVRRLAAGADATVPVPDPHAPAAVALLAGLCTPGTTLWLVPGRPPPEPPPHDPVAEADFGRAVGRTGRSVARPPGPAETAATSEEASAEPEFRFRRVLPPGEAAAAVPPGTGLVVVAGADLAAPGAEVPVLRLLPAPPT</sequence>